<evidence type="ECO:0000313" key="2">
    <source>
        <dbReference type="Proteomes" id="UP000515123"/>
    </source>
</evidence>
<feature type="compositionally biased region" description="Polar residues" evidence="1">
    <location>
        <begin position="106"/>
        <end position="116"/>
    </location>
</feature>
<dbReference type="AlphaFoldDB" id="A0A6P5GWW9"/>
<dbReference type="PANTHER" id="PTHR36407">
    <property type="entry name" value="MEDIATOR-ASSOCIATED PROTEIN 2"/>
    <property type="match status" value="1"/>
</dbReference>
<dbReference type="GeneID" id="109726872"/>
<dbReference type="RefSeq" id="XP_020112292.1">
    <property type="nucleotide sequence ID" value="XM_020256703.1"/>
</dbReference>
<evidence type="ECO:0000256" key="1">
    <source>
        <dbReference type="SAM" id="MobiDB-lite"/>
    </source>
</evidence>
<feature type="compositionally biased region" description="Basic residues" evidence="1">
    <location>
        <begin position="195"/>
        <end position="206"/>
    </location>
</feature>
<sequence length="206" mass="22482">MEASEGRYNPGPDFEEDAKAPLLDISSSDSTELWLIQWPINQLQPSDFHGKELSLKLHRDGQLGSFESSSGKSYELISFQAQEPDAAVFLSSGTESKVGSFRKSMSRYSTTPSKHGSVSRAEGMSHNTLASAQSAAKKIRGSSDKYKQKRDEAATAPSEISEKFSGRSSSHASVESQMTKNTALEAEGSTPEKSAKKKRKKIKVEE</sequence>
<feature type="region of interest" description="Disordered" evidence="1">
    <location>
        <begin position="100"/>
        <end position="206"/>
    </location>
</feature>
<gene>
    <name evidence="3" type="primary">LOC109726872</name>
</gene>
<accession>A0A6P5GWW9</accession>
<dbReference type="InterPro" id="IPR038823">
    <property type="entry name" value="MED2_plant"/>
</dbReference>
<dbReference type="PANTHER" id="PTHR36407:SF1">
    <property type="entry name" value="MEDIATOR-ASSOCIATED PROTEIN 2"/>
    <property type="match status" value="1"/>
</dbReference>
<feature type="compositionally biased region" description="Polar residues" evidence="1">
    <location>
        <begin position="125"/>
        <end position="134"/>
    </location>
</feature>
<organism evidence="2 3">
    <name type="scientific">Ananas comosus</name>
    <name type="common">Pineapple</name>
    <name type="synonym">Ananas ananas</name>
    <dbReference type="NCBI Taxonomy" id="4615"/>
    <lineage>
        <taxon>Eukaryota</taxon>
        <taxon>Viridiplantae</taxon>
        <taxon>Streptophyta</taxon>
        <taxon>Embryophyta</taxon>
        <taxon>Tracheophyta</taxon>
        <taxon>Spermatophyta</taxon>
        <taxon>Magnoliopsida</taxon>
        <taxon>Liliopsida</taxon>
        <taxon>Poales</taxon>
        <taxon>Bromeliaceae</taxon>
        <taxon>Bromelioideae</taxon>
        <taxon>Ananas</taxon>
    </lineage>
</organism>
<proteinExistence type="predicted"/>
<keyword evidence="2" id="KW-1185">Reference proteome</keyword>
<protein>
    <submittedName>
        <fullName evidence="3">Uncharacterized protein LOC109726872 isoform X2</fullName>
    </submittedName>
</protein>
<dbReference type="OrthoDB" id="1892825at2759"/>
<feature type="region of interest" description="Disordered" evidence="1">
    <location>
        <begin position="1"/>
        <end position="22"/>
    </location>
</feature>
<evidence type="ECO:0000313" key="3">
    <source>
        <dbReference type="RefSeq" id="XP_020112292.1"/>
    </source>
</evidence>
<feature type="compositionally biased region" description="Polar residues" evidence="1">
    <location>
        <begin position="166"/>
        <end position="182"/>
    </location>
</feature>
<feature type="compositionally biased region" description="Basic and acidic residues" evidence="1">
    <location>
        <begin position="141"/>
        <end position="153"/>
    </location>
</feature>
<dbReference type="Proteomes" id="UP000515123">
    <property type="component" value="Linkage group 21"/>
</dbReference>
<name>A0A6P5GWW9_ANACO</name>
<reference evidence="2" key="1">
    <citation type="journal article" date="2015" name="Nat. Genet.">
        <title>The pineapple genome and the evolution of CAM photosynthesis.</title>
        <authorList>
            <person name="Ming R."/>
            <person name="VanBuren R."/>
            <person name="Wai C.M."/>
            <person name="Tang H."/>
            <person name="Schatz M.C."/>
            <person name="Bowers J.E."/>
            <person name="Lyons E."/>
            <person name="Wang M.L."/>
            <person name="Chen J."/>
            <person name="Biggers E."/>
            <person name="Zhang J."/>
            <person name="Huang L."/>
            <person name="Zhang L."/>
            <person name="Miao W."/>
            <person name="Zhang J."/>
            <person name="Ye Z."/>
            <person name="Miao C."/>
            <person name="Lin Z."/>
            <person name="Wang H."/>
            <person name="Zhou H."/>
            <person name="Yim W.C."/>
            <person name="Priest H.D."/>
            <person name="Zheng C."/>
            <person name="Woodhouse M."/>
            <person name="Edger P.P."/>
            <person name="Guyot R."/>
            <person name="Guo H.B."/>
            <person name="Guo H."/>
            <person name="Zheng G."/>
            <person name="Singh R."/>
            <person name="Sharma A."/>
            <person name="Min X."/>
            <person name="Zheng Y."/>
            <person name="Lee H."/>
            <person name="Gurtowski J."/>
            <person name="Sedlazeck F.J."/>
            <person name="Harkess A."/>
            <person name="McKain M.R."/>
            <person name="Liao Z."/>
            <person name="Fang J."/>
            <person name="Liu J."/>
            <person name="Zhang X."/>
            <person name="Zhang Q."/>
            <person name="Hu W."/>
            <person name="Qin Y."/>
            <person name="Wang K."/>
            <person name="Chen L.Y."/>
            <person name="Shirley N."/>
            <person name="Lin Y.R."/>
            <person name="Liu L.Y."/>
            <person name="Hernandez A.G."/>
            <person name="Wright C.L."/>
            <person name="Bulone V."/>
            <person name="Tuskan G.A."/>
            <person name="Heath K."/>
            <person name="Zee F."/>
            <person name="Moore P.H."/>
            <person name="Sunkar R."/>
            <person name="Leebens-Mack J.H."/>
            <person name="Mockler T."/>
            <person name="Bennetzen J.L."/>
            <person name="Freeling M."/>
            <person name="Sankoff D."/>
            <person name="Paterson A.H."/>
            <person name="Zhu X."/>
            <person name="Yang X."/>
            <person name="Smith J.A."/>
            <person name="Cushman J.C."/>
            <person name="Paull R.E."/>
            <person name="Yu Q."/>
        </authorList>
    </citation>
    <scope>NUCLEOTIDE SEQUENCE [LARGE SCALE GENOMIC DNA]</scope>
    <source>
        <strain evidence="2">cv. F153</strain>
    </source>
</reference>
<reference evidence="3" key="2">
    <citation type="submission" date="2025-08" db="UniProtKB">
        <authorList>
            <consortium name="RefSeq"/>
        </authorList>
    </citation>
    <scope>IDENTIFICATION</scope>
    <source>
        <tissue evidence="3">Leaf</tissue>
    </source>
</reference>